<keyword evidence="2" id="KW-0547">Nucleotide-binding</keyword>
<evidence type="ECO:0000256" key="2">
    <source>
        <dbReference type="ARBA" id="ARBA00022741"/>
    </source>
</evidence>
<dbReference type="Pfam" id="PF10509">
    <property type="entry name" value="GalKase_gal_bdg"/>
    <property type="match status" value="1"/>
</dbReference>
<dbReference type="InterPro" id="IPR006204">
    <property type="entry name" value="GHMP_kinase_N_dom"/>
</dbReference>
<protein>
    <submittedName>
        <fullName evidence="9">N-acetylgalactosamine kinase</fullName>
        <ecNumber evidence="9">2.7.1.157</ecNumber>
    </submittedName>
</protein>
<evidence type="ECO:0000259" key="7">
    <source>
        <dbReference type="Pfam" id="PF08544"/>
    </source>
</evidence>
<evidence type="ECO:0000259" key="6">
    <source>
        <dbReference type="Pfam" id="PF00288"/>
    </source>
</evidence>
<dbReference type="InterPro" id="IPR020568">
    <property type="entry name" value="Ribosomal_Su5_D2-typ_SF"/>
</dbReference>
<dbReference type="PRINTS" id="PR00959">
    <property type="entry name" value="MEVGALKINASE"/>
</dbReference>
<comment type="caution">
    <text evidence="9">The sequence shown here is derived from an EMBL/GenBank/DDBJ whole genome shotgun (WGS) entry which is preliminary data.</text>
</comment>
<feature type="domain" description="Galactokinase N-terminal" evidence="8">
    <location>
        <begin position="44"/>
        <end position="90"/>
    </location>
</feature>
<dbReference type="Gene3D" id="3.30.230.10">
    <property type="match status" value="1"/>
</dbReference>
<dbReference type="Gene3D" id="3.30.70.890">
    <property type="entry name" value="GHMP kinase, C-terminal domain"/>
    <property type="match status" value="1"/>
</dbReference>
<evidence type="ECO:0000256" key="4">
    <source>
        <dbReference type="ARBA" id="ARBA00022840"/>
    </source>
</evidence>
<dbReference type="SUPFAM" id="SSF55060">
    <property type="entry name" value="GHMP Kinase, C-terminal domain"/>
    <property type="match status" value="1"/>
</dbReference>
<keyword evidence="5" id="KW-0299">Galactose metabolism</keyword>
<dbReference type="PANTHER" id="PTHR10457">
    <property type="entry name" value="MEVALONATE KINASE/GALACTOKINASE"/>
    <property type="match status" value="1"/>
</dbReference>
<evidence type="ECO:0000259" key="8">
    <source>
        <dbReference type="Pfam" id="PF10509"/>
    </source>
</evidence>
<dbReference type="InterPro" id="IPR019539">
    <property type="entry name" value="GalKase_N"/>
</dbReference>
<evidence type="ECO:0000256" key="3">
    <source>
        <dbReference type="ARBA" id="ARBA00022777"/>
    </source>
</evidence>
<organism evidence="9 10">
    <name type="scientific">Candidatus Fervidibacter sacchari</name>
    <dbReference type="NCBI Taxonomy" id="1448929"/>
    <lineage>
        <taxon>Bacteria</taxon>
        <taxon>Candidatus Fervidibacterota</taxon>
        <taxon>Candidatus Fervidibacter</taxon>
    </lineage>
</organism>
<keyword evidence="10" id="KW-1185">Reference proteome</keyword>
<keyword evidence="9" id="KW-0808">Transferase</keyword>
<evidence type="ECO:0000256" key="5">
    <source>
        <dbReference type="ARBA" id="ARBA00023144"/>
    </source>
</evidence>
<feature type="domain" description="GHMP kinase N-terminal" evidence="6">
    <location>
        <begin position="159"/>
        <end position="241"/>
    </location>
</feature>
<dbReference type="Pfam" id="PF08544">
    <property type="entry name" value="GHMP_kinases_C"/>
    <property type="match status" value="1"/>
</dbReference>
<dbReference type="PIRSF" id="PIRSF000530">
    <property type="entry name" value="Galactokinase"/>
    <property type="match status" value="1"/>
</dbReference>
<dbReference type="EC" id="2.7.1.157" evidence="9"/>
<sequence>MREVNKWLNWVETNEWRQWATGVYGKAWEGRFLPFKTLLTATAKRFGDSAQIFLVRAPGRLNLMGRHIDHRGGFVHPIALPREILLAVRPRNDDTVTVHHAEPEKFSSHTFRISEVAPAKPLSVDEWERWTRGRATQREAIAGWAIYAEAAAATIVNWRKEFGIGDLSSLCGLDAVVYGDIPPEAGLSSSSALFIAFLVALLHRNIGASLDTRSLPPEICGYGEWYVGTRGGAGDHAAILLAETGKVMRIGFFPMNFELLPFPEELCLLVMDSGERAHKAGGARAEFNRRVAAYEVGMLIWHERFPELRERLRYLRDAAPSRLGDEGLVYRLLKALPRYATFDELAELLPHRKERLIQLAETCQAEEKTSFNSSHAPRLASLEIRGTCWFGVAECERSELFGQVLREGDIDRIGELMTVSHDGDRVTKWHDSEPSPFQFPTDDFVLEAFEQNKVPIWKQAGSYRCSTPAIDFIVDTALKVGALGAQLSGAGLGGCAMALVRMDEAEQIAERIARSYQKELGTELSWFIAEPCKGAQVLSEP</sequence>
<dbReference type="InterPro" id="IPR036554">
    <property type="entry name" value="GHMP_kinase_C_sf"/>
</dbReference>
<keyword evidence="3 9" id="KW-0418">Kinase</keyword>
<dbReference type="GO" id="GO:0033858">
    <property type="term" value="F:N-acetylgalactosamine kinase activity"/>
    <property type="evidence" value="ECO:0007669"/>
    <property type="project" value="UniProtKB-EC"/>
</dbReference>
<keyword evidence="4" id="KW-0067">ATP-binding</keyword>
<dbReference type="SUPFAM" id="SSF54211">
    <property type="entry name" value="Ribosomal protein S5 domain 2-like"/>
    <property type="match status" value="1"/>
</dbReference>
<reference evidence="9 10" key="1">
    <citation type="submission" date="2022-08" db="EMBL/GenBank/DDBJ databases">
        <title>Bacterial and archaeal communities from various locations to study Microbial Dark Matter (Phase II).</title>
        <authorList>
            <person name="Stepanauskas R."/>
        </authorList>
    </citation>
    <scope>NUCLEOTIDE SEQUENCE [LARGE SCALE GENOMIC DNA]</scope>
    <source>
        <strain evidence="9 10">PD1</strain>
    </source>
</reference>
<proteinExistence type="inferred from homology"/>
<dbReference type="RefSeq" id="WP_259095264.1">
    <property type="nucleotide sequence ID" value="NZ_CP130454.1"/>
</dbReference>
<name>A0ABT2EMD5_9BACT</name>
<keyword evidence="5" id="KW-0119">Carbohydrate metabolism</keyword>
<dbReference type="Pfam" id="PF00288">
    <property type="entry name" value="GHMP_kinases_N"/>
    <property type="match status" value="1"/>
</dbReference>
<evidence type="ECO:0000256" key="1">
    <source>
        <dbReference type="ARBA" id="ARBA00006566"/>
    </source>
</evidence>
<evidence type="ECO:0000313" key="9">
    <source>
        <dbReference type="EMBL" id="MCS3919114.1"/>
    </source>
</evidence>
<accession>A0ABT2EMD5</accession>
<dbReference type="InterPro" id="IPR006206">
    <property type="entry name" value="Mevalonate/galactokinase"/>
</dbReference>
<comment type="similarity">
    <text evidence="1">Belongs to the GHMP kinase family. GalK subfamily.</text>
</comment>
<dbReference type="InterPro" id="IPR014721">
    <property type="entry name" value="Ribsml_uS5_D2-typ_fold_subgr"/>
</dbReference>
<dbReference type="EMBL" id="JANUCP010000002">
    <property type="protein sequence ID" value="MCS3919114.1"/>
    <property type="molecule type" value="Genomic_DNA"/>
</dbReference>
<gene>
    <name evidence="9" type="ORF">M2350_001514</name>
</gene>
<dbReference type="Proteomes" id="UP001204798">
    <property type="component" value="Unassembled WGS sequence"/>
</dbReference>
<evidence type="ECO:0000313" key="10">
    <source>
        <dbReference type="Proteomes" id="UP001204798"/>
    </source>
</evidence>
<feature type="domain" description="GHMP kinase C-terminal" evidence="7">
    <location>
        <begin position="460"/>
        <end position="516"/>
    </location>
</feature>
<dbReference type="InterPro" id="IPR013750">
    <property type="entry name" value="GHMP_kinase_C_dom"/>
</dbReference>
<dbReference type="PANTHER" id="PTHR10457:SF7">
    <property type="entry name" value="GALACTOKINASE-RELATED"/>
    <property type="match status" value="1"/>
</dbReference>